<feature type="transmembrane region" description="Helical" evidence="2">
    <location>
        <begin position="20"/>
        <end position="42"/>
    </location>
</feature>
<proteinExistence type="predicted"/>
<evidence type="ECO:0000313" key="4">
    <source>
        <dbReference type="Proteomes" id="UP000298663"/>
    </source>
</evidence>
<organism evidence="3 4">
    <name type="scientific">Steinernema carpocapsae</name>
    <name type="common">Entomopathogenic nematode</name>
    <dbReference type="NCBI Taxonomy" id="34508"/>
    <lineage>
        <taxon>Eukaryota</taxon>
        <taxon>Metazoa</taxon>
        <taxon>Ecdysozoa</taxon>
        <taxon>Nematoda</taxon>
        <taxon>Chromadorea</taxon>
        <taxon>Rhabditida</taxon>
        <taxon>Tylenchina</taxon>
        <taxon>Panagrolaimomorpha</taxon>
        <taxon>Strongyloidoidea</taxon>
        <taxon>Steinernematidae</taxon>
        <taxon>Steinernema</taxon>
    </lineage>
</organism>
<evidence type="ECO:0000256" key="1">
    <source>
        <dbReference type="SAM" id="MobiDB-lite"/>
    </source>
</evidence>
<keyword evidence="4" id="KW-1185">Reference proteome</keyword>
<keyword evidence="2" id="KW-0812">Transmembrane</keyword>
<reference evidence="3 4" key="2">
    <citation type="journal article" date="2019" name="G3 (Bethesda)">
        <title>Hybrid Assembly of the Genome of the Entomopathogenic Nematode Steinernema carpocapsae Identifies the X-Chromosome.</title>
        <authorList>
            <person name="Serra L."/>
            <person name="Macchietto M."/>
            <person name="Macias-Munoz A."/>
            <person name="McGill C.J."/>
            <person name="Rodriguez I.M."/>
            <person name="Rodriguez B."/>
            <person name="Murad R."/>
            <person name="Mortazavi A."/>
        </authorList>
    </citation>
    <scope>NUCLEOTIDE SEQUENCE [LARGE SCALE GENOMIC DNA]</scope>
    <source>
        <strain evidence="3 4">ALL</strain>
    </source>
</reference>
<evidence type="ECO:0000313" key="3">
    <source>
        <dbReference type="EMBL" id="TMS38247.1"/>
    </source>
</evidence>
<accession>A0A4U8V174</accession>
<name>A0A4U8V174_STECR</name>
<keyword evidence="2" id="KW-1133">Transmembrane helix</keyword>
<reference evidence="3 4" key="1">
    <citation type="journal article" date="2015" name="Genome Biol.">
        <title>Comparative genomics of Steinernema reveals deeply conserved gene regulatory networks.</title>
        <authorList>
            <person name="Dillman A.R."/>
            <person name="Macchietto M."/>
            <person name="Porter C.F."/>
            <person name="Rogers A."/>
            <person name="Williams B."/>
            <person name="Antoshechkin I."/>
            <person name="Lee M.M."/>
            <person name="Goodwin Z."/>
            <person name="Lu X."/>
            <person name="Lewis E.E."/>
            <person name="Goodrich-Blair H."/>
            <person name="Stock S.P."/>
            <person name="Adams B.J."/>
            <person name="Sternberg P.W."/>
            <person name="Mortazavi A."/>
        </authorList>
    </citation>
    <scope>NUCLEOTIDE SEQUENCE [LARGE SCALE GENOMIC DNA]</scope>
    <source>
        <strain evidence="3 4">ALL</strain>
    </source>
</reference>
<evidence type="ECO:0000256" key="2">
    <source>
        <dbReference type="SAM" id="Phobius"/>
    </source>
</evidence>
<dbReference type="AlphaFoldDB" id="A0A4U8V174"/>
<keyword evidence="2" id="KW-0472">Membrane</keyword>
<comment type="caution">
    <text evidence="3">The sequence shown here is derived from an EMBL/GenBank/DDBJ whole genome shotgun (WGS) entry which is preliminary data.</text>
</comment>
<feature type="compositionally biased region" description="Basic and acidic residues" evidence="1">
    <location>
        <begin position="88"/>
        <end position="99"/>
    </location>
</feature>
<dbReference type="Proteomes" id="UP000298663">
    <property type="component" value="Chromosome X"/>
</dbReference>
<feature type="region of interest" description="Disordered" evidence="1">
    <location>
        <begin position="60"/>
        <end position="99"/>
    </location>
</feature>
<dbReference type="EMBL" id="AZBU02000001">
    <property type="protein sequence ID" value="TMS38247.1"/>
    <property type="molecule type" value="Genomic_DNA"/>
</dbReference>
<dbReference type="EMBL" id="CM016762">
    <property type="protein sequence ID" value="TMS38247.1"/>
    <property type="molecule type" value="Genomic_DNA"/>
</dbReference>
<protein>
    <submittedName>
        <fullName evidence="3">Uncharacterized protein</fullName>
    </submittedName>
</protein>
<gene>
    <name evidence="3" type="ORF">L596_005013</name>
</gene>
<sequence length="99" mass="11159">MDEKAAATCFRDSLPTYVRVWAISGHLVTLFFLISSLNRGFLQLLKIKTQMSSGFRGKLGIPRDEWPQRSENPSYASVPCPNLFSHVDTPKDNEEARGD</sequence>